<dbReference type="Gene3D" id="3.40.50.1110">
    <property type="entry name" value="SGNH hydrolase"/>
    <property type="match status" value="1"/>
</dbReference>
<feature type="domain" description="SGNH hydrolase-type esterase" evidence="2">
    <location>
        <begin position="108"/>
        <end position="225"/>
    </location>
</feature>
<keyword evidence="4" id="KW-1185">Reference proteome</keyword>
<sequence length="242" mass="26606">MPAPDIARSVRRWVLLNVVVALALTVGALVYFELESIYRPRKPSPSSEIAAWVSPPSLLTMFDYQPTLLAVGDPPGVIYPYLVTYKMGWSLASYAQEHADFVHGVDNLVPRLERTATTYRVDYVLVDCGFNDLGEAPDQVVAAAEQYIKDVRSKWPAATIIIVLPASFGPDAGQDHPDVADGLRATADRVGARVIDPVAQQWFRGVDMGPLMARDGVHLNDAGQDYYAEKIVQNLKQMGFTS</sequence>
<reference evidence="3 4" key="1">
    <citation type="submission" date="2017-01" db="EMBL/GenBank/DDBJ databases">
        <authorList>
            <consortium name="Urmite Genomes"/>
        </authorList>
    </citation>
    <scope>NUCLEOTIDE SEQUENCE [LARGE SCALE GENOMIC DNA]</scope>
    <source>
        <strain evidence="3 4">AB215</strain>
    </source>
</reference>
<keyword evidence="1" id="KW-1133">Transmembrane helix</keyword>
<dbReference type="Proteomes" id="UP000240424">
    <property type="component" value="Unassembled WGS sequence"/>
</dbReference>
<evidence type="ECO:0000313" key="4">
    <source>
        <dbReference type="Proteomes" id="UP000240424"/>
    </source>
</evidence>
<evidence type="ECO:0000259" key="2">
    <source>
        <dbReference type="Pfam" id="PF13472"/>
    </source>
</evidence>
<keyword evidence="1" id="KW-0472">Membrane</keyword>
<gene>
    <name evidence="3" type="ORF">MNAB215_3320</name>
</gene>
<name>A0A2U3PBH5_9MYCO</name>
<organism evidence="3 4">
    <name type="scientific">Mycobacterium numidiamassiliense</name>
    <dbReference type="NCBI Taxonomy" id="1841861"/>
    <lineage>
        <taxon>Bacteria</taxon>
        <taxon>Bacillati</taxon>
        <taxon>Actinomycetota</taxon>
        <taxon>Actinomycetes</taxon>
        <taxon>Mycobacteriales</taxon>
        <taxon>Mycobacteriaceae</taxon>
        <taxon>Mycobacterium</taxon>
    </lineage>
</organism>
<dbReference type="AlphaFoldDB" id="A0A2U3PBH5"/>
<feature type="transmembrane region" description="Helical" evidence="1">
    <location>
        <begin position="12"/>
        <end position="32"/>
    </location>
</feature>
<dbReference type="InterPro" id="IPR036514">
    <property type="entry name" value="SGNH_hydro_sf"/>
</dbReference>
<protein>
    <recommendedName>
        <fullName evidence="2">SGNH hydrolase-type esterase domain-containing protein</fullName>
    </recommendedName>
</protein>
<keyword evidence="1" id="KW-0812">Transmembrane</keyword>
<evidence type="ECO:0000313" key="3">
    <source>
        <dbReference type="EMBL" id="SPM41117.1"/>
    </source>
</evidence>
<dbReference type="SUPFAM" id="SSF52266">
    <property type="entry name" value="SGNH hydrolase"/>
    <property type="match status" value="1"/>
</dbReference>
<dbReference type="InterPro" id="IPR013830">
    <property type="entry name" value="SGNH_hydro"/>
</dbReference>
<dbReference type="CDD" id="cd00229">
    <property type="entry name" value="SGNH_hydrolase"/>
    <property type="match status" value="1"/>
</dbReference>
<accession>A0A2U3PBH5</accession>
<dbReference type="RefSeq" id="WP_077079788.1">
    <property type="nucleotide sequence ID" value="NZ_FUEZ01000004.1"/>
</dbReference>
<dbReference type="STRING" id="1841861.GCA_900157365_01639"/>
<dbReference type="Pfam" id="PF13472">
    <property type="entry name" value="Lipase_GDSL_2"/>
    <property type="match status" value="1"/>
</dbReference>
<proteinExistence type="predicted"/>
<evidence type="ECO:0000256" key="1">
    <source>
        <dbReference type="SAM" id="Phobius"/>
    </source>
</evidence>
<dbReference type="EMBL" id="FUEZ01000004">
    <property type="protein sequence ID" value="SPM41117.1"/>
    <property type="molecule type" value="Genomic_DNA"/>
</dbReference>